<dbReference type="AlphaFoldDB" id="A0A1M7YNN1"/>
<organism evidence="1 2">
    <name type="scientific">Anaerocolumna xylanovorans DSM 12503</name>
    <dbReference type="NCBI Taxonomy" id="1121345"/>
    <lineage>
        <taxon>Bacteria</taxon>
        <taxon>Bacillati</taxon>
        <taxon>Bacillota</taxon>
        <taxon>Clostridia</taxon>
        <taxon>Lachnospirales</taxon>
        <taxon>Lachnospiraceae</taxon>
        <taxon>Anaerocolumna</taxon>
    </lineage>
</organism>
<dbReference type="PROSITE" id="PS51257">
    <property type="entry name" value="PROKAR_LIPOPROTEIN"/>
    <property type="match status" value="1"/>
</dbReference>
<dbReference type="OrthoDB" id="1743319at2"/>
<sequence>MMKKDKLLISIFVICLIMTGCGTKDITSAGKTGNNNIAGNMNAQAPGETDTDIKSNDDGKLKLSHNEMLAYNGYMDSVESWFGTKYELSDYDNDGLTDRVYREASYTEPSKKSQGLVPDKVSFRIDFGNGDSLELGMFDDAFLGIKIIGADLTGDGNNEIIFLGHHDAMTEPESYSETAVFRKTGAEYERISLPAPVDDTTSDKYLAGYPVYAKNDTDSEITLFADYVNYEEVIQIERNDNNRDVRYRDNDLISSYAWGIGTEKYEDKTAFVLYQKIGGRNYYKNNLKILLLWQDDEFKPVKMETVDQHYEW</sequence>
<dbReference type="SUPFAM" id="SSF69318">
    <property type="entry name" value="Integrin alpha N-terminal domain"/>
    <property type="match status" value="1"/>
</dbReference>
<dbReference type="InterPro" id="IPR028994">
    <property type="entry name" value="Integrin_alpha_N"/>
</dbReference>
<dbReference type="RefSeq" id="WP_073591275.1">
    <property type="nucleotide sequence ID" value="NZ_FRFD01000019.1"/>
</dbReference>
<accession>A0A1M7YNN1</accession>
<protein>
    <submittedName>
        <fullName evidence="1">Uncharacterized protein</fullName>
    </submittedName>
</protein>
<dbReference type="Proteomes" id="UP000184612">
    <property type="component" value="Unassembled WGS sequence"/>
</dbReference>
<proteinExistence type="predicted"/>
<evidence type="ECO:0000313" key="2">
    <source>
        <dbReference type="Proteomes" id="UP000184612"/>
    </source>
</evidence>
<dbReference type="EMBL" id="FRFD01000019">
    <property type="protein sequence ID" value="SHO54221.1"/>
    <property type="molecule type" value="Genomic_DNA"/>
</dbReference>
<name>A0A1M7YNN1_9FIRM</name>
<reference evidence="1 2" key="1">
    <citation type="submission" date="2016-12" db="EMBL/GenBank/DDBJ databases">
        <authorList>
            <person name="Song W.-J."/>
            <person name="Kurnit D.M."/>
        </authorList>
    </citation>
    <scope>NUCLEOTIDE SEQUENCE [LARGE SCALE GENOMIC DNA]</scope>
    <source>
        <strain evidence="1 2">DSM 12503</strain>
    </source>
</reference>
<keyword evidence="2" id="KW-1185">Reference proteome</keyword>
<evidence type="ECO:0000313" key="1">
    <source>
        <dbReference type="EMBL" id="SHO54221.1"/>
    </source>
</evidence>
<gene>
    <name evidence="1" type="ORF">SAMN02745217_04678</name>
</gene>